<feature type="signal peptide" evidence="1">
    <location>
        <begin position="1"/>
        <end position="27"/>
    </location>
</feature>
<dbReference type="SUPFAM" id="SSF51294">
    <property type="entry name" value="Hedgehog/intein (Hint) domain"/>
    <property type="match status" value="1"/>
</dbReference>
<comment type="caution">
    <text evidence="2">The sequence shown here is derived from an EMBL/GenBank/DDBJ whole genome shotgun (WGS) entry which is preliminary data.</text>
</comment>
<protein>
    <submittedName>
        <fullName evidence="2">Hint domain-containing protein</fullName>
    </submittedName>
</protein>
<accession>A0A9X1SEN0</accession>
<dbReference type="CDD" id="cd00081">
    <property type="entry name" value="Hint"/>
    <property type="match status" value="1"/>
</dbReference>
<evidence type="ECO:0000313" key="3">
    <source>
        <dbReference type="Proteomes" id="UP001139103"/>
    </source>
</evidence>
<keyword evidence="3" id="KW-1185">Reference proteome</keyword>
<reference evidence="2" key="1">
    <citation type="submission" date="2021-11" db="EMBL/GenBank/DDBJ databases">
        <title>Genome sequence.</title>
        <authorList>
            <person name="Sun Q."/>
        </authorList>
    </citation>
    <scope>NUCLEOTIDE SEQUENCE</scope>
    <source>
        <strain evidence="2">JC732</strain>
    </source>
</reference>
<name>A0A9X1SEN0_9BACT</name>
<evidence type="ECO:0000313" key="2">
    <source>
        <dbReference type="EMBL" id="MCC9627388.1"/>
    </source>
</evidence>
<sequence>MSSRKYVVVAVLALLGLFGLTAADSLAAETYELASDVFTPGIRISSAPQPICKFQLAVRKVGDDRYSGTLTLTQAAPAIDDFGNVNMGNAAPPLKLDCTMGFVKKQSFTMNPGGPPPETQEWMLYRLTGPKISNPLYISAPDGSLRSCRLVIWSDKPAPLAVVWLREPPLPLPCHPGCFPAGTMVVVPGGEKRVDAIQVGDPVMTVGADGNVTPQKVADVFVTRNRLVEVIADAGKLTTTETQPLCHVTQGFRAAGELQAGDRIWLWRDEKKSESVVREVKPTDRIEPVFNLVVDEGVVFIAGGFLARCKPPAIVEGDPVASKHVGAVAKPGHAHHHKQP</sequence>
<dbReference type="EMBL" id="JAJKFT010000002">
    <property type="protein sequence ID" value="MCC9627388.1"/>
    <property type="molecule type" value="Genomic_DNA"/>
</dbReference>
<dbReference type="AlphaFoldDB" id="A0A9X1SEN0"/>
<keyword evidence="1" id="KW-0732">Signal</keyword>
<dbReference type="Gene3D" id="2.170.16.10">
    <property type="entry name" value="Hedgehog/Intein (Hint) domain"/>
    <property type="match status" value="1"/>
</dbReference>
<proteinExistence type="predicted"/>
<gene>
    <name evidence="2" type="ORF">LOC68_03180</name>
</gene>
<feature type="chain" id="PRO_5040908918" evidence="1">
    <location>
        <begin position="28"/>
        <end position="340"/>
    </location>
</feature>
<dbReference type="Proteomes" id="UP001139103">
    <property type="component" value="Unassembled WGS sequence"/>
</dbReference>
<dbReference type="RefSeq" id="WP_230215707.1">
    <property type="nucleotide sequence ID" value="NZ_JAJKFT010000002.1"/>
</dbReference>
<dbReference type="InterPro" id="IPR036844">
    <property type="entry name" value="Hint_dom_sf"/>
</dbReference>
<evidence type="ECO:0000256" key="1">
    <source>
        <dbReference type="SAM" id="SignalP"/>
    </source>
</evidence>
<organism evidence="2 3">
    <name type="scientific">Blastopirellula sediminis</name>
    <dbReference type="NCBI Taxonomy" id="2894196"/>
    <lineage>
        <taxon>Bacteria</taxon>
        <taxon>Pseudomonadati</taxon>
        <taxon>Planctomycetota</taxon>
        <taxon>Planctomycetia</taxon>
        <taxon>Pirellulales</taxon>
        <taxon>Pirellulaceae</taxon>
        <taxon>Blastopirellula</taxon>
    </lineage>
</organism>